<dbReference type="SMART" id="SM00742">
    <property type="entry name" value="Hr1"/>
    <property type="match status" value="2"/>
</dbReference>
<dbReference type="GO" id="GO:0009267">
    <property type="term" value="P:cellular response to starvation"/>
    <property type="evidence" value="ECO:0007669"/>
    <property type="project" value="EnsemblFungi"/>
</dbReference>
<evidence type="ECO:0000256" key="2">
    <source>
        <dbReference type="ARBA" id="ARBA00012429"/>
    </source>
</evidence>
<evidence type="ECO:0000256" key="8">
    <source>
        <dbReference type="ARBA" id="ARBA00022741"/>
    </source>
</evidence>
<dbReference type="PROSITE" id="PS00107">
    <property type="entry name" value="PROTEIN_KINASE_ATP"/>
    <property type="match status" value="1"/>
</dbReference>
<evidence type="ECO:0000256" key="7">
    <source>
        <dbReference type="ARBA" id="ARBA00022737"/>
    </source>
</evidence>
<evidence type="ECO:0000256" key="17">
    <source>
        <dbReference type="SAM" id="MobiDB-lite"/>
    </source>
</evidence>
<evidence type="ECO:0000256" key="15">
    <source>
        <dbReference type="PROSITE-ProRule" id="PRU01207"/>
    </source>
</evidence>
<dbReference type="GO" id="GO:0090334">
    <property type="term" value="P:regulation of cell wall (1-&gt;3)-beta-D-glucan biosynthetic process"/>
    <property type="evidence" value="ECO:0007669"/>
    <property type="project" value="EnsemblFungi"/>
</dbReference>
<dbReference type="PROSITE" id="PS50081">
    <property type="entry name" value="ZF_DAG_PE_2"/>
    <property type="match status" value="2"/>
</dbReference>
<dbReference type="InterPro" id="IPR000961">
    <property type="entry name" value="AGC-kinase_C"/>
</dbReference>
<keyword evidence="3" id="KW-0723">Serine/threonine-protein kinase</keyword>
<feature type="compositionally biased region" description="Low complexity" evidence="17">
    <location>
        <begin position="670"/>
        <end position="687"/>
    </location>
</feature>
<dbReference type="GO" id="GO:0070610">
    <property type="term" value="P:regulation of fungal-type cell wall (1-&gt;3)-alpha-glucan biosynthetic process"/>
    <property type="evidence" value="ECO:0007669"/>
    <property type="project" value="EnsemblFungi"/>
</dbReference>
<dbReference type="SMART" id="SM00220">
    <property type="entry name" value="S_TKc"/>
    <property type="match status" value="1"/>
</dbReference>
<dbReference type="FunFam" id="3.30.200.20:FF:000103">
    <property type="entry name" value="Protein kinase C"/>
    <property type="match status" value="1"/>
</dbReference>
<keyword evidence="8 16" id="KW-0547">Nucleotide-binding</keyword>
<dbReference type="InterPro" id="IPR017441">
    <property type="entry name" value="Protein_kinase_ATP_BS"/>
</dbReference>
<dbReference type="InterPro" id="IPR036274">
    <property type="entry name" value="HR1_rpt_sf"/>
</dbReference>
<dbReference type="CDD" id="cd20822">
    <property type="entry name" value="C1_ScPKC1-like_rpt1"/>
    <property type="match status" value="1"/>
</dbReference>
<dbReference type="PROSITE" id="PS00108">
    <property type="entry name" value="PROTEIN_KINASE_ST"/>
    <property type="match status" value="1"/>
</dbReference>
<feature type="region of interest" description="Disordered" evidence="17">
    <location>
        <begin position="63"/>
        <end position="133"/>
    </location>
</feature>
<protein>
    <recommendedName>
        <fullName evidence="2">protein kinase C</fullName>
        <ecNumber evidence="2">2.7.11.13</ecNumber>
    </recommendedName>
</protein>
<dbReference type="Pfam" id="PF00433">
    <property type="entry name" value="Pkinase_C"/>
    <property type="match status" value="1"/>
</dbReference>
<dbReference type="EMBL" id="LCWF01000024">
    <property type="protein sequence ID" value="KKY27462.1"/>
    <property type="molecule type" value="Genomic_DNA"/>
</dbReference>
<dbReference type="GO" id="GO:0008270">
    <property type="term" value="F:zinc ion binding"/>
    <property type="evidence" value="ECO:0007669"/>
    <property type="project" value="UniProtKB-KW"/>
</dbReference>
<dbReference type="GO" id="GO:0010606">
    <property type="term" value="P:positive regulation of cytoplasmic mRNA processing body assembly"/>
    <property type="evidence" value="ECO:0007669"/>
    <property type="project" value="EnsemblFungi"/>
</dbReference>
<dbReference type="GO" id="GO:2000769">
    <property type="term" value="P:regulation of establishment or maintenance of cell polarity regulating cell shape"/>
    <property type="evidence" value="ECO:0007669"/>
    <property type="project" value="EnsemblFungi"/>
</dbReference>
<dbReference type="GO" id="GO:0000425">
    <property type="term" value="P:pexophagy"/>
    <property type="evidence" value="ECO:0007669"/>
    <property type="project" value="EnsemblFungi"/>
</dbReference>
<dbReference type="PROSITE" id="PS51860">
    <property type="entry name" value="REM_1"/>
    <property type="match status" value="2"/>
</dbReference>
<dbReference type="CDD" id="cd11620">
    <property type="entry name" value="HR1_PKC-like_2_fungi"/>
    <property type="match status" value="1"/>
</dbReference>
<dbReference type="FunFam" id="2.60.40.150:FF:000191">
    <property type="entry name" value="Protein kinase C"/>
    <property type="match status" value="1"/>
</dbReference>
<dbReference type="InterPro" id="IPR011009">
    <property type="entry name" value="Kinase-like_dom_sf"/>
</dbReference>
<dbReference type="SUPFAM" id="SSF46585">
    <property type="entry name" value="HR1 repeat"/>
    <property type="match status" value="1"/>
</dbReference>
<comment type="similarity">
    <text evidence="1">Belongs to the protein kinase superfamily. AGC Ser/Thr protein kinase family. PKC subfamily.</text>
</comment>
<feature type="domain" description="C2" evidence="18">
    <location>
        <begin position="245"/>
        <end position="363"/>
    </location>
</feature>
<keyword evidence="10" id="KW-0418">Kinase</keyword>
<evidence type="ECO:0000256" key="4">
    <source>
        <dbReference type="ARBA" id="ARBA00022553"/>
    </source>
</evidence>
<feature type="compositionally biased region" description="Low complexity" evidence="17">
    <location>
        <begin position="694"/>
        <end position="716"/>
    </location>
</feature>
<evidence type="ECO:0000256" key="6">
    <source>
        <dbReference type="ARBA" id="ARBA00022723"/>
    </source>
</evidence>
<evidence type="ECO:0000313" key="23">
    <source>
        <dbReference type="EMBL" id="KKY27462.1"/>
    </source>
</evidence>
<feature type="compositionally biased region" description="Low complexity" evidence="17">
    <location>
        <begin position="788"/>
        <end position="799"/>
    </location>
</feature>
<evidence type="ECO:0000256" key="1">
    <source>
        <dbReference type="ARBA" id="ARBA00005490"/>
    </source>
</evidence>
<feature type="binding site" evidence="16">
    <location>
        <position position="848"/>
    </location>
    <ligand>
        <name>ATP</name>
        <dbReference type="ChEBI" id="CHEBI:30616"/>
    </ligand>
</feature>
<keyword evidence="4" id="KW-0597">Phosphoprotein</keyword>
<reference evidence="23 24" key="1">
    <citation type="submission" date="2015-05" db="EMBL/GenBank/DDBJ databases">
        <title>Distinctive expansion of gene families associated with plant cell wall degradation and secondary metabolism in the genomes of grapevine trunk pathogens.</title>
        <authorList>
            <person name="Lawrence D.P."/>
            <person name="Travadon R."/>
            <person name="Rolshausen P.E."/>
            <person name="Baumgartner K."/>
        </authorList>
    </citation>
    <scope>NUCLEOTIDE SEQUENCE [LARGE SCALE GENOMIC DNA]</scope>
    <source>
        <strain evidence="23">UCRPC4</strain>
    </source>
</reference>
<keyword evidence="5" id="KW-0808">Transferase</keyword>
<dbReference type="Pfam" id="PF00069">
    <property type="entry name" value="Pkinase"/>
    <property type="match status" value="1"/>
</dbReference>
<evidence type="ECO:0000259" key="19">
    <source>
        <dbReference type="PROSITE" id="PS50011"/>
    </source>
</evidence>
<feature type="domain" description="AGC-kinase C-terminal" evidence="21">
    <location>
        <begin position="1079"/>
        <end position="1145"/>
    </location>
</feature>
<dbReference type="AlphaFoldDB" id="A0A0G2EXY3"/>
<dbReference type="InterPro" id="IPR000719">
    <property type="entry name" value="Prot_kinase_dom"/>
</dbReference>
<keyword evidence="24" id="KW-1185">Reference proteome</keyword>
<feature type="domain" description="REM-1" evidence="22">
    <location>
        <begin position="1"/>
        <end position="68"/>
    </location>
</feature>
<feature type="compositionally biased region" description="Basic and acidic residues" evidence="17">
    <location>
        <begin position="735"/>
        <end position="744"/>
    </location>
</feature>
<dbReference type="InterPro" id="IPR037778">
    <property type="entry name" value="C2_fungal_PKC"/>
</dbReference>
<dbReference type="SUPFAM" id="SSF57889">
    <property type="entry name" value="Cysteine-rich domain"/>
    <property type="match status" value="2"/>
</dbReference>
<dbReference type="Gene3D" id="1.10.510.10">
    <property type="entry name" value="Transferase(Phosphotransferase) domain 1"/>
    <property type="match status" value="1"/>
</dbReference>
<keyword evidence="9" id="KW-0863">Zinc-finger</keyword>
<dbReference type="GO" id="GO:0060237">
    <property type="term" value="P:regulation of fungal-type cell wall organization"/>
    <property type="evidence" value="ECO:0007669"/>
    <property type="project" value="EnsemblFungi"/>
</dbReference>
<dbReference type="PROSITE" id="PS50004">
    <property type="entry name" value="C2"/>
    <property type="match status" value="1"/>
</dbReference>
<dbReference type="SMART" id="SM00109">
    <property type="entry name" value="C1"/>
    <property type="match status" value="2"/>
</dbReference>
<dbReference type="GO" id="GO:0005856">
    <property type="term" value="C:cytoskeleton"/>
    <property type="evidence" value="ECO:0007669"/>
    <property type="project" value="EnsemblFungi"/>
</dbReference>
<dbReference type="FunFam" id="1.10.287.160:FF:000004">
    <property type="entry name" value="Protein kinase C"/>
    <property type="match status" value="1"/>
</dbReference>
<feature type="domain" description="Phorbol-ester/DAG-type" evidence="20">
    <location>
        <begin position="540"/>
        <end position="590"/>
    </location>
</feature>
<dbReference type="Gene3D" id="3.30.200.20">
    <property type="entry name" value="Phosphorylase Kinase, domain 1"/>
    <property type="match status" value="1"/>
</dbReference>
<dbReference type="GO" id="GO:0106310">
    <property type="term" value="F:protein serine kinase activity"/>
    <property type="evidence" value="ECO:0007669"/>
    <property type="project" value="RHEA"/>
</dbReference>
<dbReference type="SUPFAM" id="SSF56112">
    <property type="entry name" value="Protein kinase-like (PK-like)"/>
    <property type="match status" value="1"/>
</dbReference>
<dbReference type="FunFam" id="3.30.60.20:FF:000014">
    <property type="entry name" value="Protein kinase C"/>
    <property type="match status" value="1"/>
</dbReference>
<dbReference type="GO" id="GO:0005524">
    <property type="term" value="F:ATP binding"/>
    <property type="evidence" value="ECO:0007669"/>
    <property type="project" value="UniProtKB-UniRule"/>
</dbReference>
<gene>
    <name evidence="23" type="ORF">UCRPC4_g01057</name>
</gene>
<dbReference type="GO" id="GO:0009272">
    <property type="term" value="P:fungal-type cell wall biogenesis"/>
    <property type="evidence" value="ECO:0007669"/>
    <property type="project" value="EnsemblFungi"/>
</dbReference>
<dbReference type="InterPro" id="IPR002219">
    <property type="entry name" value="PKC_DAG/PE"/>
</dbReference>
<evidence type="ECO:0000256" key="10">
    <source>
        <dbReference type="ARBA" id="ARBA00022777"/>
    </source>
</evidence>
<dbReference type="Pfam" id="PF02185">
    <property type="entry name" value="HR1"/>
    <property type="match status" value="2"/>
</dbReference>
<evidence type="ECO:0000259" key="21">
    <source>
        <dbReference type="PROSITE" id="PS51285"/>
    </source>
</evidence>
<dbReference type="EC" id="2.7.11.13" evidence="2"/>
<keyword evidence="15" id="KW-0175">Coiled coil</keyword>
<dbReference type="PROSITE" id="PS00479">
    <property type="entry name" value="ZF_DAG_PE_1"/>
    <property type="match status" value="1"/>
</dbReference>
<accession>A0A0G2EXY3</accession>
<evidence type="ECO:0000256" key="12">
    <source>
        <dbReference type="ARBA" id="ARBA00022840"/>
    </source>
</evidence>
<feature type="compositionally biased region" description="Low complexity" evidence="17">
    <location>
        <begin position="634"/>
        <end position="646"/>
    </location>
</feature>
<dbReference type="InterPro" id="IPR017892">
    <property type="entry name" value="Pkinase_C"/>
</dbReference>
<evidence type="ECO:0000256" key="3">
    <source>
        <dbReference type="ARBA" id="ARBA00022527"/>
    </source>
</evidence>
<feature type="compositionally biased region" description="Polar residues" evidence="17">
    <location>
        <begin position="610"/>
        <end position="621"/>
    </location>
</feature>
<keyword evidence="11" id="KW-0862">Zinc</keyword>
<feature type="region of interest" description="Disordered" evidence="17">
    <location>
        <begin position="610"/>
        <end position="809"/>
    </location>
</feature>
<dbReference type="PROSITE" id="PS50011">
    <property type="entry name" value="PROTEIN_KINASE_DOM"/>
    <property type="match status" value="1"/>
</dbReference>
<evidence type="ECO:0000256" key="9">
    <source>
        <dbReference type="ARBA" id="ARBA00022771"/>
    </source>
</evidence>
<dbReference type="Gene3D" id="1.10.287.160">
    <property type="entry name" value="HR1 repeat"/>
    <property type="match status" value="1"/>
</dbReference>
<dbReference type="InterPro" id="IPR008271">
    <property type="entry name" value="Ser/Thr_kinase_AS"/>
</dbReference>
<dbReference type="GO" id="GO:0004697">
    <property type="term" value="F:diacylglycerol-dependent serine/threonine kinase activity"/>
    <property type="evidence" value="ECO:0007669"/>
    <property type="project" value="UniProtKB-EC"/>
</dbReference>
<evidence type="ECO:0000256" key="11">
    <source>
        <dbReference type="ARBA" id="ARBA00022833"/>
    </source>
</evidence>
<feature type="domain" description="REM-1" evidence="22">
    <location>
        <begin position="162"/>
        <end position="239"/>
    </location>
</feature>
<dbReference type="InterPro" id="IPR037312">
    <property type="entry name" value="PKC-like_HR1"/>
</dbReference>
<evidence type="ECO:0000256" key="13">
    <source>
        <dbReference type="ARBA" id="ARBA00047272"/>
    </source>
</evidence>
<feature type="domain" description="Phorbol-ester/DAG-type" evidence="20">
    <location>
        <begin position="472"/>
        <end position="520"/>
    </location>
</feature>
<comment type="caution">
    <text evidence="23">The sequence shown here is derived from an EMBL/GenBank/DDBJ whole genome shotgun (WGS) entry which is preliminary data.</text>
</comment>
<dbReference type="GO" id="GO:0030427">
    <property type="term" value="C:site of polarized growth"/>
    <property type="evidence" value="ECO:0007669"/>
    <property type="project" value="EnsemblFungi"/>
</dbReference>
<sequence>MAANDEKIAEVYRKIERERALIHAASNMRQSTSNATVQARVDSNIRDSRKNIAYLEEKMRELQMRSMGSSDREGAPLPPSHSGYLMAQQRGMPGSAGPTPPPKDGMNQYFGGDRGDYGDPGPGGYSAGNTGMMPPRAPYGDPRPFAAIPKARPNFSKLDLIKYDTPYLGPKIQLMLSQLEFKLSVEKQYKAGIEKMVRLYQDEGDRKSRADAEGRRIESNQKIQLLSQALKRYEHLHVDIDDATGGDDDSLNAPNIRKPLTGHLAMRIQAVKDVDHAASSRFSRGPETFVIMKVEDNVKAKTRATRTDRWTEETFNVDIDKANEIELTVYDKSGDRPIPIGFLWIRISDIAEEMRRKRIETEFQQSGWVSADKMADGGSPGKQIPQFQPPPQGHGRYGAPSGSMGPNTDSPSGPAQQAPVEIDSWFSLEPAGRIHLTMSFQKQLGQRRPFDLGLNRQGALRQKKEEVHEKQGHKFIRQQFYNVMRCALCGDFLKYSAGMQCADCKYTCHQKCYPKVVTKCISKANYETDPDEEKINHRIPHRFEGFSNISANWCCHCGYLLPLGRKNAKKCSECGLTCHAQCQHLVPDFCGMSMIVANEILQTIQATKQHNKTSSLSSGMSGRTLRPTAGKTHQSSSSLQSLGSSGEYTPQAAHAQKPSYEEHYTQAPKPTSVDAVSAASSSYSTPSQAPRPTAPRTSSSVAAAAAAAATGARPPSQQYQRSSTDYAPKSPSQARYDRPPREQPPETQPPQHASYDPRAYANVNQYPPKQPPQQIQQPQQYPQPPQSPVQAQPPAQQMQVSHPKAAAQGSNRRIGLDHFNFLAVLGKGNFGKVMLAETKHSKQLYAIKVLKKEFIIENDEVESTKSEKRVFLIANKERHPFLLNLHACFQTETRVYFVMEYISGGDLMLHIQRGQFGLKRAQFYAAEVCLALKYFHENGVIYRDLKLDNILLTLDGHIKIGDYGLCKEDMWYGSTTSTFCGTPEFMAPEILLDKKYGRAVDWWAFGVLIYQMLLQQSPFRGEDEDEIYDAILADEPLYPIHMPRDSVSILQKLLTREPELRLGSGPTDAQEIMSHAFFRNINWEDIYHKKVDPPFRPQIKTATDTSNFDQEFTSVTPVLTPVQSVLSQAMQEEFRGFSYCADFAD</sequence>
<dbReference type="GO" id="GO:1902660">
    <property type="term" value="P:negative regulation of glucose mediated signaling pathway"/>
    <property type="evidence" value="ECO:0007669"/>
    <property type="project" value="EnsemblFungi"/>
</dbReference>
<name>A0A0G2EXY3_PHACM</name>
<feature type="compositionally biased region" description="Polar residues" evidence="17">
    <location>
        <begin position="404"/>
        <end position="415"/>
    </location>
</feature>
<dbReference type="GO" id="GO:0000935">
    <property type="term" value="C:division septum"/>
    <property type="evidence" value="ECO:0007669"/>
    <property type="project" value="EnsemblFungi"/>
</dbReference>
<keyword evidence="7" id="KW-0677">Repeat</keyword>
<feature type="compositionally biased region" description="Polar residues" evidence="17">
    <location>
        <begin position="717"/>
        <end position="733"/>
    </location>
</feature>
<dbReference type="GO" id="GO:0005634">
    <property type="term" value="C:nucleus"/>
    <property type="evidence" value="ECO:0007669"/>
    <property type="project" value="EnsemblFungi"/>
</dbReference>
<dbReference type="InterPro" id="IPR000008">
    <property type="entry name" value="C2_dom"/>
</dbReference>
<dbReference type="FunFam" id="1.10.510.10:FF:000101">
    <property type="entry name" value="Protein kinase C"/>
    <property type="match status" value="1"/>
</dbReference>
<dbReference type="OrthoDB" id="63267at2759"/>
<dbReference type="InterPro" id="IPR046349">
    <property type="entry name" value="C1-like_sf"/>
</dbReference>
<evidence type="ECO:0000313" key="24">
    <source>
        <dbReference type="Proteomes" id="UP000053317"/>
    </source>
</evidence>
<evidence type="ECO:0000259" key="20">
    <source>
        <dbReference type="PROSITE" id="PS50081"/>
    </source>
</evidence>
<dbReference type="CDD" id="cd08689">
    <property type="entry name" value="C2_fungal_Pkc1p"/>
    <property type="match status" value="1"/>
</dbReference>
<evidence type="ECO:0000259" key="18">
    <source>
        <dbReference type="PROSITE" id="PS50004"/>
    </source>
</evidence>
<dbReference type="GO" id="GO:0035556">
    <property type="term" value="P:intracellular signal transduction"/>
    <property type="evidence" value="ECO:0007669"/>
    <property type="project" value="EnsemblFungi"/>
</dbReference>
<dbReference type="Pfam" id="PF00168">
    <property type="entry name" value="C2"/>
    <property type="match status" value="1"/>
</dbReference>
<reference evidence="23 24" key="2">
    <citation type="submission" date="2015-05" db="EMBL/GenBank/DDBJ databases">
        <authorList>
            <person name="Morales-Cruz A."/>
            <person name="Amrine K.C."/>
            <person name="Cantu D."/>
        </authorList>
    </citation>
    <scope>NUCLEOTIDE SEQUENCE [LARGE SCALE GENOMIC DNA]</scope>
    <source>
        <strain evidence="23">UCRPC4</strain>
    </source>
</reference>
<keyword evidence="6" id="KW-0479">Metal-binding</keyword>
<dbReference type="Pfam" id="PF00130">
    <property type="entry name" value="C1_1"/>
    <property type="match status" value="2"/>
</dbReference>
<feature type="region of interest" description="Disordered" evidence="17">
    <location>
        <begin position="369"/>
        <end position="417"/>
    </location>
</feature>
<dbReference type="Gene3D" id="2.60.40.150">
    <property type="entry name" value="C2 domain"/>
    <property type="match status" value="1"/>
</dbReference>
<dbReference type="SMART" id="SM00133">
    <property type="entry name" value="S_TK_X"/>
    <property type="match status" value="1"/>
</dbReference>
<evidence type="ECO:0000256" key="5">
    <source>
        <dbReference type="ARBA" id="ARBA00022679"/>
    </source>
</evidence>
<evidence type="ECO:0000256" key="14">
    <source>
        <dbReference type="ARBA" id="ARBA00047470"/>
    </source>
</evidence>
<dbReference type="GO" id="GO:0010494">
    <property type="term" value="C:cytoplasmic stress granule"/>
    <property type="evidence" value="ECO:0007669"/>
    <property type="project" value="EnsemblFungi"/>
</dbReference>
<dbReference type="CDD" id="cd05570">
    <property type="entry name" value="STKc_PKC"/>
    <property type="match status" value="1"/>
</dbReference>
<proteinExistence type="inferred from homology"/>
<dbReference type="Proteomes" id="UP000053317">
    <property type="component" value="Unassembled WGS sequence"/>
</dbReference>
<dbReference type="GO" id="GO:0060211">
    <property type="term" value="P:regulation of nuclear-transcribed mRNA poly(A) tail shortening"/>
    <property type="evidence" value="ECO:0007669"/>
    <property type="project" value="EnsemblFungi"/>
</dbReference>
<comment type="catalytic activity">
    <reaction evidence="13">
        <text>L-threonyl-[protein] + ATP = O-phospho-L-threonyl-[protein] + ADP + H(+)</text>
        <dbReference type="Rhea" id="RHEA:46608"/>
        <dbReference type="Rhea" id="RHEA-COMP:11060"/>
        <dbReference type="Rhea" id="RHEA-COMP:11605"/>
        <dbReference type="ChEBI" id="CHEBI:15378"/>
        <dbReference type="ChEBI" id="CHEBI:30013"/>
        <dbReference type="ChEBI" id="CHEBI:30616"/>
        <dbReference type="ChEBI" id="CHEBI:61977"/>
        <dbReference type="ChEBI" id="CHEBI:456216"/>
        <dbReference type="EC" id="2.7.11.13"/>
    </reaction>
</comment>
<dbReference type="CDD" id="cd20823">
    <property type="entry name" value="C1_ScPKC1-like_rpt2"/>
    <property type="match status" value="1"/>
</dbReference>
<dbReference type="Gene3D" id="3.30.60.20">
    <property type="match status" value="2"/>
</dbReference>
<dbReference type="InterPro" id="IPR035892">
    <property type="entry name" value="C2_domain_sf"/>
</dbReference>
<keyword evidence="12 16" id="KW-0067">ATP-binding</keyword>
<dbReference type="SMART" id="SM00239">
    <property type="entry name" value="C2"/>
    <property type="match status" value="1"/>
</dbReference>
<dbReference type="GO" id="GO:1903139">
    <property type="term" value="P:positive regulation of cell integrity MAPK cascade"/>
    <property type="evidence" value="ECO:0007669"/>
    <property type="project" value="EnsemblFungi"/>
</dbReference>
<feature type="domain" description="Protein kinase" evidence="19">
    <location>
        <begin position="819"/>
        <end position="1078"/>
    </location>
</feature>
<dbReference type="GO" id="GO:0034063">
    <property type="term" value="P:stress granule assembly"/>
    <property type="evidence" value="ECO:0007669"/>
    <property type="project" value="EnsemblFungi"/>
</dbReference>
<dbReference type="FunFam" id="3.30.60.20:FF:000034">
    <property type="entry name" value="Protein kinase C"/>
    <property type="match status" value="1"/>
</dbReference>
<organism evidence="23 24">
    <name type="scientific">Phaeomoniella chlamydospora</name>
    <name type="common">Phaeoacremonium chlamydosporum</name>
    <dbReference type="NCBI Taxonomy" id="158046"/>
    <lineage>
        <taxon>Eukaryota</taxon>
        <taxon>Fungi</taxon>
        <taxon>Dikarya</taxon>
        <taxon>Ascomycota</taxon>
        <taxon>Pezizomycotina</taxon>
        <taxon>Eurotiomycetes</taxon>
        <taxon>Chaetothyriomycetidae</taxon>
        <taxon>Phaeomoniellales</taxon>
        <taxon>Phaeomoniellaceae</taxon>
        <taxon>Phaeomoniella</taxon>
    </lineage>
</organism>
<dbReference type="SUPFAM" id="SSF49562">
    <property type="entry name" value="C2 domain (Calcium/lipid-binding domain, CaLB)"/>
    <property type="match status" value="1"/>
</dbReference>
<dbReference type="PROSITE" id="PS51285">
    <property type="entry name" value="AGC_KINASE_CTER"/>
    <property type="match status" value="1"/>
</dbReference>
<evidence type="ECO:0000259" key="22">
    <source>
        <dbReference type="PROSITE" id="PS51860"/>
    </source>
</evidence>
<dbReference type="PANTHER" id="PTHR24351">
    <property type="entry name" value="RIBOSOMAL PROTEIN S6 KINASE"/>
    <property type="match status" value="1"/>
</dbReference>
<dbReference type="InterPro" id="IPR011072">
    <property type="entry name" value="HR1_rho-bd"/>
</dbReference>
<comment type="catalytic activity">
    <reaction evidence="14">
        <text>L-seryl-[protein] + ATP = O-phospho-L-seryl-[protein] + ADP + H(+)</text>
        <dbReference type="Rhea" id="RHEA:17989"/>
        <dbReference type="Rhea" id="RHEA-COMP:9863"/>
        <dbReference type="Rhea" id="RHEA-COMP:11604"/>
        <dbReference type="ChEBI" id="CHEBI:15378"/>
        <dbReference type="ChEBI" id="CHEBI:29999"/>
        <dbReference type="ChEBI" id="CHEBI:30616"/>
        <dbReference type="ChEBI" id="CHEBI:83421"/>
        <dbReference type="ChEBI" id="CHEBI:456216"/>
        <dbReference type="EC" id="2.7.11.13"/>
    </reaction>
</comment>
<evidence type="ECO:0000256" key="16">
    <source>
        <dbReference type="PROSITE-ProRule" id="PRU10141"/>
    </source>
</evidence>